<comment type="caution">
    <text evidence="1">The sequence shown here is derived from an EMBL/GenBank/DDBJ whole genome shotgun (WGS) entry which is preliminary data.</text>
</comment>
<dbReference type="AlphaFoldDB" id="A0A5M3MM91"/>
<sequence>MDDRQKLKDGKGNLVTGRQGWKLPNTYTNLVEACLALESSSKFQPMKGGKALDASGRPEQLGLWINRGRNPLYRPSIADLDRYASTWWGWWARLQPEWRNIDTPSGTTAIQLPREDGVWSGLDKPGINGFVSVVVSLKWWAAETSDAYTDPRWTAAVDDVCWVMNSIAKSRSQ</sequence>
<accession>A0A5M3MM91</accession>
<name>A0A5M3MM91_CONPW</name>
<dbReference type="EMBL" id="JH711580">
    <property type="protein sequence ID" value="EIW79701.1"/>
    <property type="molecule type" value="Genomic_DNA"/>
</dbReference>
<evidence type="ECO:0000313" key="2">
    <source>
        <dbReference type="Proteomes" id="UP000053558"/>
    </source>
</evidence>
<evidence type="ECO:0000313" key="1">
    <source>
        <dbReference type="EMBL" id="EIW79701.1"/>
    </source>
</evidence>
<gene>
    <name evidence="1" type="ORF">CONPUDRAFT_58551</name>
</gene>
<dbReference type="Proteomes" id="UP000053558">
    <property type="component" value="Unassembled WGS sequence"/>
</dbReference>
<keyword evidence="2" id="KW-1185">Reference proteome</keyword>
<dbReference type="GeneID" id="19207957"/>
<reference evidence="2" key="1">
    <citation type="journal article" date="2012" name="Science">
        <title>The Paleozoic origin of enzymatic lignin decomposition reconstructed from 31 fungal genomes.</title>
        <authorList>
            <person name="Floudas D."/>
            <person name="Binder M."/>
            <person name="Riley R."/>
            <person name="Barry K."/>
            <person name="Blanchette R.A."/>
            <person name="Henrissat B."/>
            <person name="Martinez A.T."/>
            <person name="Otillar R."/>
            <person name="Spatafora J.W."/>
            <person name="Yadav J.S."/>
            <person name="Aerts A."/>
            <person name="Benoit I."/>
            <person name="Boyd A."/>
            <person name="Carlson A."/>
            <person name="Copeland A."/>
            <person name="Coutinho P.M."/>
            <person name="de Vries R.P."/>
            <person name="Ferreira P."/>
            <person name="Findley K."/>
            <person name="Foster B."/>
            <person name="Gaskell J."/>
            <person name="Glotzer D."/>
            <person name="Gorecki P."/>
            <person name="Heitman J."/>
            <person name="Hesse C."/>
            <person name="Hori C."/>
            <person name="Igarashi K."/>
            <person name="Jurgens J.A."/>
            <person name="Kallen N."/>
            <person name="Kersten P."/>
            <person name="Kohler A."/>
            <person name="Kuees U."/>
            <person name="Kumar T.K.A."/>
            <person name="Kuo A."/>
            <person name="LaButti K."/>
            <person name="Larrondo L.F."/>
            <person name="Lindquist E."/>
            <person name="Ling A."/>
            <person name="Lombard V."/>
            <person name="Lucas S."/>
            <person name="Lundell T."/>
            <person name="Martin R."/>
            <person name="McLaughlin D.J."/>
            <person name="Morgenstern I."/>
            <person name="Morin E."/>
            <person name="Murat C."/>
            <person name="Nagy L.G."/>
            <person name="Nolan M."/>
            <person name="Ohm R.A."/>
            <person name="Patyshakuliyeva A."/>
            <person name="Rokas A."/>
            <person name="Ruiz-Duenas F.J."/>
            <person name="Sabat G."/>
            <person name="Salamov A."/>
            <person name="Samejima M."/>
            <person name="Schmutz J."/>
            <person name="Slot J.C."/>
            <person name="St John F."/>
            <person name="Stenlid J."/>
            <person name="Sun H."/>
            <person name="Sun S."/>
            <person name="Syed K."/>
            <person name="Tsang A."/>
            <person name="Wiebenga A."/>
            <person name="Young D."/>
            <person name="Pisabarro A."/>
            <person name="Eastwood D.C."/>
            <person name="Martin F."/>
            <person name="Cullen D."/>
            <person name="Grigoriev I.V."/>
            <person name="Hibbett D.S."/>
        </authorList>
    </citation>
    <scope>NUCLEOTIDE SEQUENCE [LARGE SCALE GENOMIC DNA]</scope>
    <source>
        <strain evidence="2">RWD-64-598 SS2</strain>
    </source>
</reference>
<proteinExistence type="predicted"/>
<organism evidence="1 2">
    <name type="scientific">Coniophora puteana (strain RWD-64-598)</name>
    <name type="common">Brown rot fungus</name>
    <dbReference type="NCBI Taxonomy" id="741705"/>
    <lineage>
        <taxon>Eukaryota</taxon>
        <taxon>Fungi</taxon>
        <taxon>Dikarya</taxon>
        <taxon>Basidiomycota</taxon>
        <taxon>Agaricomycotina</taxon>
        <taxon>Agaricomycetes</taxon>
        <taxon>Agaricomycetidae</taxon>
        <taxon>Boletales</taxon>
        <taxon>Coniophorineae</taxon>
        <taxon>Coniophoraceae</taxon>
        <taxon>Coniophora</taxon>
    </lineage>
</organism>
<protein>
    <submittedName>
        <fullName evidence="1">Uncharacterized protein</fullName>
    </submittedName>
</protein>
<dbReference type="OMA" id="DWTHIRR"/>
<dbReference type="RefSeq" id="XP_007769764.1">
    <property type="nucleotide sequence ID" value="XM_007771574.1"/>
</dbReference>
<dbReference type="OrthoDB" id="2680459at2759"/>
<dbReference type="KEGG" id="cput:CONPUDRAFT_58551"/>